<feature type="domain" description="Aconitase/3-isopropylmalate dehydratase large subunit alpha/beta/alpha" evidence="8">
    <location>
        <begin position="7"/>
        <end position="276"/>
    </location>
</feature>
<dbReference type="InterPro" id="IPR033941">
    <property type="entry name" value="IPMI_cat"/>
</dbReference>
<dbReference type="GO" id="GO:0003994">
    <property type="term" value="F:aconitate hydratase activity"/>
    <property type="evidence" value="ECO:0007669"/>
    <property type="project" value="UniProtKB-EC"/>
</dbReference>
<dbReference type="UniPathway" id="UPA00048">
    <property type="reaction ID" value="UER00071"/>
</dbReference>
<evidence type="ECO:0000256" key="7">
    <source>
        <dbReference type="HAMAP-Rule" id="MF_01027"/>
    </source>
</evidence>
<evidence type="ECO:0000259" key="8">
    <source>
        <dbReference type="Pfam" id="PF00330"/>
    </source>
</evidence>
<keyword evidence="10" id="KW-1185">Reference proteome</keyword>
<keyword evidence="7" id="KW-0100">Branched-chain amino acid biosynthesis</keyword>
<keyword evidence="1 7" id="KW-0004">4Fe-4S</keyword>
<keyword evidence="3 7" id="KW-0408">Iron</keyword>
<comment type="function">
    <text evidence="7">Catalyzes the isomerization between 2-isopropylmalate and 3-isopropylmalate, via the formation of 2-isopropylmaleate.</text>
</comment>
<evidence type="ECO:0000256" key="1">
    <source>
        <dbReference type="ARBA" id="ARBA00022485"/>
    </source>
</evidence>
<feature type="binding site" evidence="7">
    <location>
        <position position="350"/>
    </location>
    <ligand>
        <name>[4Fe-4S] cluster</name>
        <dbReference type="ChEBI" id="CHEBI:49883"/>
    </ligand>
</feature>
<dbReference type="PATRIC" id="fig|1131731.3.peg.12"/>
<feature type="binding site" evidence="7">
    <location>
        <position position="353"/>
    </location>
    <ligand>
        <name>[4Fe-4S] cluster</name>
        <dbReference type="ChEBI" id="CHEBI:49883"/>
    </ligand>
</feature>
<keyword evidence="4 7" id="KW-0411">Iron-sulfur</keyword>
<dbReference type="PROSITE" id="PS00450">
    <property type="entry name" value="ACONITASE_1"/>
    <property type="match status" value="1"/>
</dbReference>
<dbReference type="NCBIfam" id="TIGR01343">
    <property type="entry name" value="hacA_fam"/>
    <property type="match status" value="1"/>
</dbReference>
<dbReference type="SUPFAM" id="SSF53732">
    <property type="entry name" value="Aconitase iron-sulfur domain"/>
    <property type="match status" value="1"/>
</dbReference>
<dbReference type="Pfam" id="PF00330">
    <property type="entry name" value="Aconitase"/>
    <property type="match status" value="1"/>
</dbReference>
<keyword evidence="2 7" id="KW-0479">Metal-binding</keyword>
<comment type="subunit">
    <text evidence="7">Heterodimer of LeuC and LeuD.</text>
</comment>
<dbReference type="PANTHER" id="PTHR43822">
    <property type="entry name" value="HOMOACONITASE, MITOCHONDRIAL-RELATED"/>
    <property type="match status" value="1"/>
</dbReference>
<sequence length="415" mass="44167">MGQTMIEKIISSHAGKDISQNQIAIVDVDMVMASDTTAPLTIKSFKEMGGINVWDCSKVVFVIDHAAPAPNERIANLHSLMRDFAKKQSIILYDAGDGICHQLMVENQHVKPGQLVLGADSHTCTYGALGAFATGVGSTDLAAVLLTGKTWIKVPETIKIQLNGTLQPGVSAKDLILFIVGHLGIDGATYKAIEFTGEAIKELSLDSRLTIANMAIEMGAKAGFVDTNGLKLPYDFENIKADDDAIYDSVHVFDVSQLEPQVAIPHSPDNVKPITEVEGVAINQAFLGSCTNGRLEDLHEAAKILKGKKIHPNVRMIIAAASMDVHIKAVQDGTAETLMRSGATFLPSGCGPCVGTHLGVPGNEEGIISSTNRNFRGRMGNRNSNVYLASPATVAASALYGKITNPKLLLEGAIK</sequence>
<dbReference type="GO" id="GO:0046872">
    <property type="term" value="F:metal ion binding"/>
    <property type="evidence" value="ECO:0007669"/>
    <property type="project" value="UniProtKB-KW"/>
</dbReference>
<dbReference type="HAMAP" id="MF_01027">
    <property type="entry name" value="LeuC_type2"/>
    <property type="match status" value="1"/>
</dbReference>
<comment type="cofactor">
    <cofactor evidence="7">
        <name>[4Fe-4S] cluster</name>
        <dbReference type="ChEBI" id="CHEBI:49883"/>
    </cofactor>
    <text evidence="7">Binds 1 [4Fe-4S] cluster per subunit.</text>
</comment>
<dbReference type="GO" id="GO:0003861">
    <property type="term" value="F:3-isopropylmalate dehydratase activity"/>
    <property type="evidence" value="ECO:0007669"/>
    <property type="project" value="UniProtKB-UniRule"/>
</dbReference>
<dbReference type="PRINTS" id="PR00415">
    <property type="entry name" value="ACONITASE"/>
</dbReference>
<comment type="catalytic activity">
    <reaction evidence="7">
        <text>(2R,3S)-3-isopropylmalate = (2S)-2-isopropylmalate</text>
        <dbReference type="Rhea" id="RHEA:32287"/>
        <dbReference type="ChEBI" id="CHEBI:1178"/>
        <dbReference type="ChEBI" id="CHEBI:35121"/>
        <dbReference type="EC" id="4.2.1.33"/>
    </reaction>
</comment>
<dbReference type="InterPro" id="IPR001030">
    <property type="entry name" value="Acoase/IPM_deHydtase_lsu_aba"/>
</dbReference>
<dbReference type="GO" id="GO:0051539">
    <property type="term" value="F:4 iron, 4 sulfur cluster binding"/>
    <property type="evidence" value="ECO:0007669"/>
    <property type="project" value="UniProtKB-KW"/>
</dbReference>
<keyword evidence="7" id="KW-0028">Amino-acid biosynthesis</keyword>
<evidence type="ECO:0000256" key="6">
    <source>
        <dbReference type="ARBA" id="ARBA00023501"/>
    </source>
</evidence>
<dbReference type="Gene3D" id="3.30.499.10">
    <property type="entry name" value="Aconitase, domain 3"/>
    <property type="match status" value="2"/>
</dbReference>
<dbReference type="AlphaFoldDB" id="K6DF52"/>
<gene>
    <name evidence="7" type="primary">leuC</name>
    <name evidence="9" type="ORF">BAZO_00070</name>
</gene>
<dbReference type="NCBIfam" id="TIGR02086">
    <property type="entry name" value="IPMI_arch"/>
    <property type="match status" value="1"/>
</dbReference>
<evidence type="ECO:0000256" key="2">
    <source>
        <dbReference type="ARBA" id="ARBA00022723"/>
    </source>
</evidence>
<accession>K6DF52</accession>
<dbReference type="GeneID" id="89469035"/>
<dbReference type="InterPro" id="IPR036008">
    <property type="entry name" value="Aconitase_4Fe-4S_dom"/>
</dbReference>
<dbReference type="InterPro" id="IPR050067">
    <property type="entry name" value="IPM_dehydratase_rel_enz"/>
</dbReference>
<comment type="catalytic activity">
    <reaction evidence="6">
        <text>citrate = D-threo-isocitrate</text>
        <dbReference type="Rhea" id="RHEA:10336"/>
        <dbReference type="ChEBI" id="CHEBI:15562"/>
        <dbReference type="ChEBI" id="CHEBI:16947"/>
        <dbReference type="EC" id="4.2.1.3"/>
    </reaction>
</comment>
<dbReference type="NCBIfam" id="NF001614">
    <property type="entry name" value="PRK00402.1"/>
    <property type="match status" value="1"/>
</dbReference>
<name>K6DF52_SCHAZ</name>
<comment type="similarity">
    <text evidence="7">Belongs to the aconitase/IPM isomerase family. LeuC type 2 subfamily.</text>
</comment>
<dbReference type="EMBL" id="AJLR01000004">
    <property type="protein sequence ID" value="EKN71167.1"/>
    <property type="molecule type" value="Genomic_DNA"/>
</dbReference>
<dbReference type="EC" id="4.2.1.33" evidence="7"/>
<evidence type="ECO:0000256" key="3">
    <source>
        <dbReference type="ARBA" id="ARBA00023004"/>
    </source>
</evidence>
<evidence type="ECO:0000313" key="9">
    <source>
        <dbReference type="EMBL" id="EKN71167.1"/>
    </source>
</evidence>
<dbReference type="InterPro" id="IPR011826">
    <property type="entry name" value="HAcnase/IPMdehydase_lsu_prok"/>
</dbReference>
<keyword evidence="5 7" id="KW-0456">Lyase</keyword>
<dbReference type="PANTHER" id="PTHR43822:SF2">
    <property type="entry name" value="HOMOACONITASE, MITOCHONDRIAL"/>
    <property type="match status" value="1"/>
</dbReference>
<comment type="caution">
    <text evidence="9">The sequence shown here is derived from an EMBL/GenBank/DDBJ whole genome shotgun (WGS) entry which is preliminary data.</text>
</comment>
<feature type="binding site" evidence="7">
    <location>
        <position position="290"/>
    </location>
    <ligand>
        <name>[4Fe-4S] cluster</name>
        <dbReference type="ChEBI" id="CHEBI:49883"/>
    </ligand>
</feature>
<reference evidence="9 10" key="1">
    <citation type="journal article" date="2012" name="Front. Microbiol.">
        <title>Redundancy and modularity in membrane-associated dissimilatory nitrate reduction in Bacillus.</title>
        <authorList>
            <person name="Heylen K."/>
            <person name="Keltjens J."/>
        </authorList>
    </citation>
    <scope>NUCLEOTIDE SEQUENCE [LARGE SCALE GENOMIC DNA]</scope>
    <source>
        <strain evidence="9 10">LMG 9581</strain>
    </source>
</reference>
<dbReference type="STRING" id="1131731.BAZO_00070"/>
<protein>
    <recommendedName>
        <fullName evidence="7">3-isopropylmalate dehydratase large subunit</fullName>
        <ecNumber evidence="7">4.2.1.33</ecNumber>
    </recommendedName>
    <alternativeName>
        <fullName evidence="7">Alpha-IPM isomerase</fullName>
        <shortName evidence="7">IPMI</shortName>
    </alternativeName>
    <alternativeName>
        <fullName evidence="7">Isopropylmalate isomerase</fullName>
    </alternativeName>
</protein>
<comment type="pathway">
    <text evidence="7">Amino-acid biosynthesis; L-leucine biosynthesis; L-leucine from 3-methyl-2-oxobutanoate: step 2/4.</text>
</comment>
<dbReference type="Proteomes" id="UP000006315">
    <property type="component" value="Unassembled WGS sequence"/>
</dbReference>
<organism evidence="9 10">
    <name type="scientific">Schinkia azotoformans LMG 9581</name>
    <dbReference type="NCBI Taxonomy" id="1131731"/>
    <lineage>
        <taxon>Bacteria</taxon>
        <taxon>Bacillati</taxon>
        <taxon>Bacillota</taxon>
        <taxon>Bacilli</taxon>
        <taxon>Bacillales</taxon>
        <taxon>Bacillaceae</taxon>
        <taxon>Calidifontibacillus/Schinkia group</taxon>
        <taxon>Schinkia</taxon>
    </lineage>
</organism>
<dbReference type="CDD" id="cd01583">
    <property type="entry name" value="IPMI"/>
    <property type="match status" value="1"/>
</dbReference>
<dbReference type="InterPro" id="IPR015931">
    <property type="entry name" value="Acnase/IPM_dHydase_lsu_aba_1/3"/>
</dbReference>
<dbReference type="RefSeq" id="WP_003329168.1">
    <property type="nucleotide sequence ID" value="NZ_AJLR01000004.1"/>
</dbReference>
<dbReference type="GO" id="GO:0009098">
    <property type="term" value="P:L-leucine biosynthetic process"/>
    <property type="evidence" value="ECO:0007669"/>
    <property type="project" value="UniProtKB-UniRule"/>
</dbReference>
<keyword evidence="7" id="KW-0432">Leucine biosynthesis</keyword>
<dbReference type="InterPro" id="IPR018136">
    <property type="entry name" value="Aconitase_4Fe-4S_BS"/>
</dbReference>
<evidence type="ECO:0000256" key="5">
    <source>
        <dbReference type="ARBA" id="ARBA00023239"/>
    </source>
</evidence>
<evidence type="ECO:0000256" key="4">
    <source>
        <dbReference type="ARBA" id="ARBA00023014"/>
    </source>
</evidence>
<evidence type="ECO:0000313" key="10">
    <source>
        <dbReference type="Proteomes" id="UP000006315"/>
    </source>
</evidence>
<dbReference type="InterPro" id="IPR006251">
    <property type="entry name" value="Homoacnase/IPMdehydase_lsu"/>
</dbReference>
<proteinExistence type="inferred from homology"/>